<evidence type="ECO:0000313" key="4">
    <source>
        <dbReference type="EMBL" id="KAK5063060.1"/>
    </source>
</evidence>
<dbReference type="Pfam" id="PF13193">
    <property type="entry name" value="AMP-binding_C"/>
    <property type="match status" value="1"/>
</dbReference>
<evidence type="ECO:0000256" key="1">
    <source>
        <dbReference type="SAM" id="MobiDB-lite"/>
    </source>
</evidence>
<dbReference type="PANTHER" id="PTHR43201:SF6">
    <property type="entry name" value="ACYL COA SYNTHETASE (EUROFUNG)"/>
    <property type="match status" value="1"/>
</dbReference>
<dbReference type="GeneID" id="89973314"/>
<organism evidence="4 5">
    <name type="scientific">Exophiala bonariae</name>
    <dbReference type="NCBI Taxonomy" id="1690606"/>
    <lineage>
        <taxon>Eukaryota</taxon>
        <taxon>Fungi</taxon>
        <taxon>Dikarya</taxon>
        <taxon>Ascomycota</taxon>
        <taxon>Pezizomycotina</taxon>
        <taxon>Eurotiomycetes</taxon>
        <taxon>Chaetothyriomycetidae</taxon>
        <taxon>Chaetothyriales</taxon>
        <taxon>Herpotrichiellaceae</taxon>
        <taxon>Exophiala</taxon>
    </lineage>
</organism>
<evidence type="ECO:0000313" key="5">
    <source>
        <dbReference type="Proteomes" id="UP001358417"/>
    </source>
</evidence>
<dbReference type="SUPFAM" id="SSF56801">
    <property type="entry name" value="Acetyl-CoA synthetase-like"/>
    <property type="match status" value="1"/>
</dbReference>
<comment type="caution">
    <text evidence="4">The sequence shown here is derived from an EMBL/GenBank/DDBJ whole genome shotgun (WGS) entry which is preliminary data.</text>
</comment>
<dbReference type="InterPro" id="IPR020845">
    <property type="entry name" value="AMP-binding_CS"/>
</dbReference>
<feature type="domain" description="AMP-binding enzyme C-terminal" evidence="3">
    <location>
        <begin position="484"/>
        <end position="565"/>
    </location>
</feature>
<accession>A0AAV9NSX4</accession>
<dbReference type="InterPro" id="IPR025110">
    <property type="entry name" value="AMP-bd_C"/>
</dbReference>
<evidence type="ECO:0000259" key="3">
    <source>
        <dbReference type="Pfam" id="PF13193"/>
    </source>
</evidence>
<dbReference type="AlphaFoldDB" id="A0AAV9NSX4"/>
<dbReference type="GO" id="GO:0031956">
    <property type="term" value="F:medium-chain fatty acid-CoA ligase activity"/>
    <property type="evidence" value="ECO:0007669"/>
    <property type="project" value="TreeGrafter"/>
</dbReference>
<dbReference type="PROSITE" id="PS00455">
    <property type="entry name" value="AMP_BINDING"/>
    <property type="match status" value="1"/>
</dbReference>
<dbReference type="Pfam" id="PF00501">
    <property type="entry name" value="AMP-binding"/>
    <property type="match status" value="1"/>
</dbReference>
<keyword evidence="5" id="KW-1185">Reference proteome</keyword>
<feature type="domain" description="AMP-dependent synthetase/ligase" evidence="2">
    <location>
        <begin position="41"/>
        <end position="428"/>
    </location>
</feature>
<dbReference type="InterPro" id="IPR000873">
    <property type="entry name" value="AMP-dep_synth/lig_dom"/>
</dbReference>
<sequence length="588" mass="64256">MSILETASQKMQPTSGRKKSSFIQGDQASPLSSATLGNLIDEQGVKNGGRIATVFPWQRHSISYEQLAERSRLLAKSMLEAGLKHGDTVGIMAGNCYQYIEAFLGAARIGCPFVVFNNTYSPVELSTALAVSSCRILFLASNIGPKSLSPHMHAIQNNSTSLPDLKRIVLISQTRIDSPSVTVEVISYSAFVDNGHSVFMHKGVLRRAERRVKNTDVLNLQFTSGTTGAPKAAMLTHRNLINNGKVIGDRLEMTAEDRLCCPPPLFHCFGLVIGFLAAFTHSSTIVFPSDQFEPNQVLDSIANEKCTIIHGVPTMFLAEIEANNQKKYTFDTLRVALAAGSPVSPSLVDRIQKEMGVEKVLIAYGMTETSPVTFMTSLDDSKEMLLKTVGRIMPHTLAKIVDGKGETLPRGVPGELWTGGYALQKGYWRNEAKTAEAMTIDEDGVRWMHTGDECLINDDGYCVITGRIKDLIIRGGENISPAQVEDRLTEHASIAEACVIGVADAKYGEVVGCFLRLRDGAPKPVSDEIVQWVRAGLGSHKVPKYIFWIGEPGVGNEYPKTGSGKHQKHILRAIASRLLSQRDLKARL</sequence>
<dbReference type="InterPro" id="IPR042099">
    <property type="entry name" value="ANL_N_sf"/>
</dbReference>
<dbReference type="RefSeq" id="XP_064711332.1">
    <property type="nucleotide sequence ID" value="XM_064848708.1"/>
</dbReference>
<reference evidence="4 5" key="1">
    <citation type="submission" date="2023-08" db="EMBL/GenBank/DDBJ databases">
        <title>Black Yeasts Isolated from many extreme environments.</title>
        <authorList>
            <person name="Coleine C."/>
            <person name="Stajich J.E."/>
            <person name="Selbmann L."/>
        </authorList>
    </citation>
    <scope>NUCLEOTIDE SEQUENCE [LARGE SCALE GENOMIC DNA]</scope>
    <source>
        <strain evidence="4 5">CCFEE 5792</strain>
    </source>
</reference>
<dbReference type="GO" id="GO:0006631">
    <property type="term" value="P:fatty acid metabolic process"/>
    <property type="evidence" value="ECO:0007669"/>
    <property type="project" value="TreeGrafter"/>
</dbReference>
<proteinExistence type="predicted"/>
<dbReference type="InterPro" id="IPR045851">
    <property type="entry name" value="AMP-bd_C_sf"/>
</dbReference>
<protein>
    <submittedName>
        <fullName evidence="4">Uncharacterized protein</fullName>
    </submittedName>
</protein>
<dbReference type="Gene3D" id="3.40.50.12780">
    <property type="entry name" value="N-terminal domain of ligase-like"/>
    <property type="match status" value="1"/>
</dbReference>
<dbReference type="PANTHER" id="PTHR43201">
    <property type="entry name" value="ACYL-COA SYNTHETASE"/>
    <property type="match status" value="1"/>
</dbReference>
<feature type="region of interest" description="Disordered" evidence="1">
    <location>
        <begin position="1"/>
        <end position="29"/>
    </location>
</feature>
<evidence type="ECO:0000259" key="2">
    <source>
        <dbReference type="Pfam" id="PF00501"/>
    </source>
</evidence>
<dbReference type="Proteomes" id="UP001358417">
    <property type="component" value="Unassembled WGS sequence"/>
</dbReference>
<gene>
    <name evidence="4" type="ORF">LTR84_005136</name>
</gene>
<dbReference type="Gene3D" id="3.30.300.30">
    <property type="match status" value="1"/>
</dbReference>
<name>A0AAV9NSX4_9EURO</name>
<dbReference type="EMBL" id="JAVRRD010000002">
    <property type="protein sequence ID" value="KAK5063060.1"/>
    <property type="molecule type" value="Genomic_DNA"/>
</dbReference>